<keyword evidence="1" id="KW-0347">Helicase</keyword>
<comment type="caution">
    <text evidence="1">The sequence shown here is derived from an EMBL/GenBank/DDBJ whole genome shotgun (WGS) entry which is preliminary data.</text>
</comment>
<feature type="non-terminal residue" evidence="1">
    <location>
        <position position="1"/>
    </location>
</feature>
<gene>
    <name evidence="1" type="ORF">CYJ76_11715</name>
</gene>
<organism evidence="1 2">
    <name type="scientific">Kytococcus schroeteri</name>
    <dbReference type="NCBI Taxonomy" id="138300"/>
    <lineage>
        <taxon>Bacteria</taxon>
        <taxon>Bacillati</taxon>
        <taxon>Actinomycetota</taxon>
        <taxon>Actinomycetes</taxon>
        <taxon>Micrococcales</taxon>
        <taxon>Kytococcaceae</taxon>
        <taxon>Kytococcus</taxon>
    </lineage>
</organism>
<reference evidence="1 2" key="1">
    <citation type="submission" date="2017-12" db="EMBL/GenBank/DDBJ databases">
        <title>Phylogenetic diversity of female urinary microbiome.</title>
        <authorList>
            <person name="Thomas-White K."/>
            <person name="Wolfe A.J."/>
        </authorList>
    </citation>
    <scope>NUCLEOTIDE SEQUENCE [LARGE SCALE GENOMIC DNA]</scope>
    <source>
        <strain evidence="1 2">UMB1298</strain>
    </source>
</reference>
<name>A0A2I1P7V0_9MICO</name>
<keyword evidence="1" id="KW-0547">Nucleotide-binding</keyword>
<protein>
    <submittedName>
        <fullName evidence="1">DNA helicase II</fullName>
    </submittedName>
</protein>
<sequence length="115" mass="12821">AEGSRRLAQLGRELGYLRRHSLGKNLPDLVADIEKMLGVRTEVLTRWHRRPEQAIGTSHLDKFAQIVRDVSRAGSATPKALVEYLLAAQSEEDGLDPGEVQRKDNTVQILTVHKA</sequence>
<dbReference type="GO" id="GO:0004386">
    <property type="term" value="F:helicase activity"/>
    <property type="evidence" value="ECO:0007669"/>
    <property type="project" value="UniProtKB-KW"/>
</dbReference>
<keyword evidence="1" id="KW-0378">Hydrolase</keyword>
<feature type="non-terminal residue" evidence="1">
    <location>
        <position position="115"/>
    </location>
</feature>
<dbReference type="InterPro" id="IPR027417">
    <property type="entry name" value="P-loop_NTPase"/>
</dbReference>
<dbReference type="EMBL" id="PKIZ01000102">
    <property type="protein sequence ID" value="PKZ40703.1"/>
    <property type="molecule type" value="Genomic_DNA"/>
</dbReference>
<keyword evidence="1" id="KW-0067">ATP-binding</keyword>
<evidence type="ECO:0000313" key="1">
    <source>
        <dbReference type="EMBL" id="PKZ40703.1"/>
    </source>
</evidence>
<dbReference type="SUPFAM" id="SSF52540">
    <property type="entry name" value="P-loop containing nucleoside triphosphate hydrolases"/>
    <property type="match status" value="1"/>
</dbReference>
<evidence type="ECO:0000313" key="2">
    <source>
        <dbReference type="Proteomes" id="UP000234206"/>
    </source>
</evidence>
<proteinExistence type="predicted"/>
<accession>A0A2I1P7V0</accession>
<dbReference type="Proteomes" id="UP000234206">
    <property type="component" value="Unassembled WGS sequence"/>
</dbReference>
<keyword evidence="2" id="KW-1185">Reference proteome</keyword>
<dbReference type="AlphaFoldDB" id="A0A2I1P7V0"/>